<dbReference type="InterPro" id="IPR003594">
    <property type="entry name" value="HATPase_dom"/>
</dbReference>
<sequence length="134" mass="14214">MAPAETRVPIEHEGDIVTARQKGRELAAARGLSLTEQTLVATAISEVARNIVVYAQRGEVLLAPVDDGGRRGLMVVARDAGPGIPNPDLAMRDGYTTGNSLGMGLPGAKRLMDEFELSTAVGKGTTVTMKKWVR</sequence>
<dbReference type="InterPro" id="IPR036890">
    <property type="entry name" value="HATPase_C_sf"/>
</dbReference>
<keyword evidence="2" id="KW-0418">Kinase</keyword>
<feature type="domain" description="Histidine kinase/HSP90-like ATPase" evidence="1">
    <location>
        <begin position="15"/>
        <end position="131"/>
    </location>
</feature>
<dbReference type="EMBL" id="BJTG01000009">
    <property type="protein sequence ID" value="GEJ58967.1"/>
    <property type="molecule type" value="Genomic_DNA"/>
</dbReference>
<dbReference type="Pfam" id="PF13581">
    <property type="entry name" value="HATPase_c_2"/>
    <property type="match status" value="1"/>
</dbReference>
<evidence type="ECO:0000313" key="2">
    <source>
        <dbReference type="EMBL" id="GEJ58967.1"/>
    </source>
</evidence>
<comment type="caution">
    <text evidence="2">The sequence shown here is derived from an EMBL/GenBank/DDBJ whole genome shotgun (WGS) entry which is preliminary data.</text>
</comment>
<name>A0A7I9VSQ8_9BACT</name>
<keyword evidence="2" id="KW-0723">Serine/threonine-protein kinase</keyword>
<protein>
    <submittedName>
        <fullName evidence="2">Serine/threonine protein kinase</fullName>
    </submittedName>
</protein>
<keyword evidence="3" id="KW-1185">Reference proteome</keyword>
<evidence type="ECO:0000313" key="3">
    <source>
        <dbReference type="Proteomes" id="UP000503640"/>
    </source>
</evidence>
<evidence type="ECO:0000259" key="1">
    <source>
        <dbReference type="Pfam" id="PF13581"/>
    </source>
</evidence>
<accession>A0A7I9VSQ8</accession>
<dbReference type="GO" id="GO:0004674">
    <property type="term" value="F:protein serine/threonine kinase activity"/>
    <property type="evidence" value="ECO:0007669"/>
    <property type="project" value="UniProtKB-KW"/>
</dbReference>
<dbReference type="Gene3D" id="3.30.565.10">
    <property type="entry name" value="Histidine kinase-like ATPase, C-terminal domain"/>
    <property type="match status" value="1"/>
</dbReference>
<dbReference type="RefSeq" id="WP_176067990.1">
    <property type="nucleotide sequence ID" value="NZ_BJTG01000009.1"/>
</dbReference>
<dbReference type="AlphaFoldDB" id="A0A7I9VSQ8"/>
<reference evidence="3" key="1">
    <citation type="journal article" date="2020" name="Appl. Environ. Microbiol.">
        <title>Diazotrophic Anaeromyxobacter Isolates from Soils.</title>
        <authorList>
            <person name="Masuda Y."/>
            <person name="Yamanaka H."/>
            <person name="Xu Z.X."/>
            <person name="Shiratori Y."/>
            <person name="Aono T."/>
            <person name="Amachi S."/>
            <person name="Senoo K."/>
            <person name="Itoh H."/>
        </authorList>
    </citation>
    <scope>NUCLEOTIDE SEQUENCE [LARGE SCALE GENOMIC DNA]</scope>
    <source>
        <strain evidence="3">R267</strain>
    </source>
</reference>
<keyword evidence="2" id="KW-0808">Transferase</keyword>
<dbReference type="SUPFAM" id="SSF55874">
    <property type="entry name" value="ATPase domain of HSP90 chaperone/DNA topoisomerase II/histidine kinase"/>
    <property type="match status" value="1"/>
</dbReference>
<dbReference type="Proteomes" id="UP000503640">
    <property type="component" value="Unassembled WGS sequence"/>
</dbReference>
<proteinExistence type="predicted"/>
<gene>
    <name evidence="2" type="ORF">AMYX_37080</name>
</gene>
<organism evidence="2 3">
    <name type="scientific">Anaeromyxobacter diazotrophicus</name>
    <dbReference type="NCBI Taxonomy" id="2590199"/>
    <lineage>
        <taxon>Bacteria</taxon>
        <taxon>Pseudomonadati</taxon>
        <taxon>Myxococcota</taxon>
        <taxon>Myxococcia</taxon>
        <taxon>Myxococcales</taxon>
        <taxon>Cystobacterineae</taxon>
        <taxon>Anaeromyxobacteraceae</taxon>
        <taxon>Anaeromyxobacter</taxon>
    </lineage>
</organism>
<dbReference type="CDD" id="cd16934">
    <property type="entry name" value="HATPase_RsbT-like"/>
    <property type="match status" value="1"/>
</dbReference>